<evidence type="ECO:0000313" key="2">
    <source>
        <dbReference type="Proteomes" id="UP000330807"/>
    </source>
</evidence>
<reference evidence="1 2" key="1">
    <citation type="submission" date="2019-10" db="EMBL/GenBank/DDBJ databases">
        <authorList>
            <person name="Wolf R A."/>
        </authorList>
    </citation>
    <scope>NUCLEOTIDE SEQUENCE [LARGE SCALE GENOMIC DNA]</scope>
    <source>
        <strain evidence="1">Collinsella_aerofaciens_AK_138A</strain>
    </source>
</reference>
<accession>A0A5K1JDX7</accession>
<gene>
    <name evidence="1" type="ORF">LMKDKBCB_02313</name>
</gene>
<sequence>MADQVGKRCATCRFAKNPHTTKSTVVEVKYLTCWHNLPHECQPWNRCNFWEPKEVKQ</sequence>
<name>A0A5K1JDX7_9ACTN</name>
<dbReference type="Proteomes" id="UP000330807">
    <property type="component" value="Unassembled WGS sequence"/>
</dbReference>
<dbReference type="RefSeq" id="WP_156064253.1">
    <property type="nucleotide sequence ID" value="NZ_CABWIH010000060.1"/>
</dbReference>
<dbReference type="EMBL" id="CABWIH010000060">
    <property type="protein sequence ID" value="VWM02688.1"/>
    <property type="molecule type" value="Genomic_DNA"/>
</dbReference>
<protein>
    <submittedName>
        <fullName evidence="1">Uncharacterized protein</fullName>
    </submittedName>
</protein>
<organism evidence="1 2">
    <name type="scientific">Collinsella aerofaciens</name>
    <dbReference type="NCBI Taxonomy" id="74426"/>
    <lineage>
        <taxon>Bacteria</taxon>
        <taxon>Bacillati</taxon>
        <taxon>Actinomycetota</taxon>
        <taxon>Coriobacteriia</taxon>
        <taxon>Coriobacteriales</taxon>
        <taxon>Coriobacteriaceae</taxon>
        <taxon>Collinsella</taxon>
    </lineage>
</organism>
<proteinExistence type="predicted"/>
<dbReference type="AlphaFoldDB" id="A0A5K1JDX7"/>
<evidence type="ECO:0000313" key="1">
    <source>
        <dbReference type="EMBL" id="VWM02688.1"/>
    </source>
</evidence>